<protein>
    <submittedName>
        <fullName evidence="1">Uncharacterized protein</fullName>
    </submittedName>
</protein>
<proteinExistence type="predicted"/>
<keyword evidence="2" id="KW-1185">Reference proteome</keyword>
<gene>
    <name evidence="1" type="ORF">GGQ57_004495</name>
</gene>
<accession>A0ABR6KSU6</accession>
<comment type="caution">
    <text evidence="1">The sequence shown here is derived from an EMBL/GenBank/DDBJ whole genome shotgun (WGS) entry which is preliminary data.</text>
</comment>
<name>A0ABR6KSU6_9BACT</name>
<reference evidence="1 2" key="1">
    <citation type="submission" date="2020-08" db="EMBL/GenBank/DDBJ databases">
        <title>Genomic Encyclopedia of Type Strains, Phase IV (KMG-IV): sequencing the most valuable type-strain genomes for metagenomic binning, comparative biology and taxonomic classification.</title>
        <authorList>
            <person name="Goeker M."/>
        </authorList>
    </citation>
    <scope>NUCLEOTIDE SEQUENCE [LARGE SCALE GENOMIC DNA]</scope>
    <source>
        <strain evidence="1 2">DSM 102983</strain>
    </source>
</reference>
<organism evidence="1 2">
    <name type="scientific">Parabacteroides faecis</name>
    <dbReference type="NCBI Taxonomy" id="1217282"/>
    <lineage>
        <taxon>Bacteria</taxon>
        <taxon>Pseudomonadati</taxon>
        <taxon>Bacteroidota</taxon>
        <taxon>Bacteroidia</taxon>
        <taxon>Bacteroidales</taxon>
        <taxon>Tannerellaceae</taxon>
        <taxon>Parabacteroides</taxon>
    </lineage>
</organism>
<sequence length="58" mass="6642">MYLRVISAKVKKMFHTCGVFPPLGWGFIPTAVGKSPHMKKCCGEKLEIYFFFPDTNDE</sequence>
<dbReference type="EMBL" id="JACHOC010000010">
    <property type="protein sequence ID" value="MBB4624564.1"/>
    <property type="molecule type" value="Genomic_DNA"/>
</dbReference>
<dbReference type="Proteomes" id="UP000533637">
    <property type="component" value="Unassembled WGS sequence"/>
</dbReference>
<evidence type="ECO:0000313" key="2">
    <source>
        <dbReference type="Proteomes" id="UP000533637"/>
    </source>
</evidence>
<evidence type="ECO:0000313" key="1">
    <source>
        <dbReference type="EMBL" id="MBB4624564.1"/>
    </source>
</evidence>